<dbReference type="SUPFAM" id="SSF47413">
    <property type="entry name" value="lambda repressor-like DNA-binding domains"/>
    <property type="match status" value="1"/>
</dbReference>
<gene>
    <name evidence="5" type="ORF">CYL18_14160</name>
</gene>
<dbReference type="GO" id="GO:0000976">
    <property type="term" value="F:transcription cis-regulatory region binding"/>
    <property type="evidence" value="ECO:0007669"/>
    <property type="project" value="TreeGrafter"/>
</dbReference>
<feature type="domain" description="HTH lacI-type" evidence="4">
    <location>
        <begin position="3"/>
        <end position="57"/>
    </location>
</feature>
<dbReference type="Gene3D" id="3.40.50.2300">
    <property type="match status" value="2"/>
</dbReference>
<dbReference type="PANTHER" id="PTHR30146">
    <property type="entry name" value="LACI-RELATED TRANSCRIPTIONAL REPRESSOR"/>
    <property type="match status" value="1"/>
</dbReference>
<dbReference type="SUPFAM" id="SSF53822">
    <property type="entry name" value="Periplasmic binding protein-like I"/>
    <property type="match status" value="1"/>
</dbReference>
<comment type="caution">
    <text evidence="5">The sequence shown here is derived from an EMBL/GenBank/DDBJ whole genome shotgun (WGS) entry which is preliminary data.</text>
</comment>
<keyword evidence="1" id="KW-0805">Transcription regulation</keyword>
<dbReference type="SMART" id="SM00354">
    <property type="entry name" value="HTH_LACI"/>
    <property type="match status" value="1"/>
</dbReference>
<keyword evidence="2" id="KW-0238">DNA-binding</keyword>
<dbReference type="GO" id="GO:0003700">
    <property type="term" value="F:DNA-binding transcription factor activity"/>
    <property type="evidence" value="ECO:0007669"/>
    <property type="project" value="TreeGrafter"/>
</dbReference>
<dbReference type="RefSeq" id="WP_104850186.1">
    <property type="nucleotide sequence ID" value="NZ_PKOZ01000009.1"/>
</dbReference>
<evidence type="ECO:0000256" key="2">
    <source>
        <dbReference type="ARBA" id="ARBA00023125"/>
    </source>
</evidence>
<evidence type="ECO:0000256" key="3">
    <source>
        <dbReference type="ARBA" id="ARBA00023163"/>
    </source>
</evidence>
<proteinExistence type="predicted"/>
<dbReference type="CDD" id="cd06294">
    <property type="entry name" value="PBP1_MalR-like"/>
    <property type="match status" value="1"/>
</dbReference>
<dbReference type="EMBL" id="PKOZ01000009">
    <property type="protein sequence ID" value="PQD94548.1"/>
    <property type="molecule type" value="Genomic_DNA"/>
</dbReference>
<organism evidence="5 6">
    <name type="scientific">Pradoshia eiseniae</name>
    <dbReference type="NCBI Taxonomy" id="2064768"/>
    <lineage>
        <taxon>Bacteria</taxon>
        <taxon>Bacillati</taxon>
        <taxon>Bacillota</taxon>
        <taxon>Bacilli</taxon>
        <taxon>Bacillales</taxon>
        <taxon>Bacillaceae</taxon>
        <taxon>Pradoshia</taxon>
    </lineage>
</organism>
<dbReference type="PROSITE" id="PS50932">
    <property type="entry name" value="HTH_LACI_2"/>
    <property type="match status" value="1"/>
</dbReference>
<evidence type="ECO:0000313" key="6">
    <source>
        <dbReference type="Proteomes" id="UP000239663"/>
    </source>
</evidence>
<reference evidence="5 6" key="1">
    <citation type="submission" date="2017-12" db="EMBL/GenBank/DDBJ databases">
        <title>Taxonomic description and draft genome of Pradoshia cofamensis Gen. nov., sp. nov., a thermotolerant bacillale isolated from anterior gut of earthworm Eisenia fetida.</title>
        <authorList>
            <person name="Saha T."/>
            <person name="Chakraborty R."/>
        </authorList>
    </citation>
    <scope>NUCLEOTIDE SEQUENCE [LARGE SCALE GENOMIC DNA]</scope>
    <source>
        <strain evidence="5 6">EAG3</strain>
    </source>
</reference>
<name>A0A2S7MXT9_9BACI</name>
<sequence length="351" mass="39552">MAVTIKDVAKKANVAPSTVSRVIADNPSISDKTKRKVRKVMKELGYHLNANARNLVTKKTKTIGIVLKHSARYSLHNPFFQEVMRGIGSHCREEGYSLSITTGDSETAIYEDVIQMVEGRQVDGLIILYSRKGDKMIRYLLEKNFPFVVVGHPGQDYTGVTYVDNDNQKAAKDLTEFLLFLGHKHIAFFGGVLEYDVVSDRLKGYKEALNTHGIKFSPDYVKPLPYSRKEAMIAIDELFALPDSPTAFLALDIDYAIILSGVLTKRNMRIPEDASIVCFNNYEVADYTTPSLTTMDIHTYELGAEAARYVIELIINPQAIEKNVLIPTRIIERESHRPIKQEKPAEDVLMH</sequence>
<keyword evidence="6" id="KW-1185">Reference proteome</keyword>
<dbReference type="OrthoDB" id="9788209at2"/>
<dbReference type="InterPro" id="IPR028082">
    <property type="entry name" value="Peripla_BP_I"/>
</dbReference>
<accession>A0A2S7MXT9</accession>
<dbReference type="InterPro" id="IPR000843">
    <property type="entry name" value="HTH_LacI"/>
</dbReference>
<dbReference type="InterPro" id="IPR010982">
    <property type="entry name" value="Lambda_DNA-bd_dom_sf"/>
</dbReference>
<dbReference type="Pfam" id="PF13377">
    <property type="entry name" value="Peripla_BP_3"/>
    <property type="match status" value="1"/>
</dbReference>
<dbReference type="Proteomes" id="UP000239663">
    <property type="component" value="Unassembled WGS sequence"/>
</dbReference>
<evidence type="ECO:0000313" key="5">
    <source>
        <dbReference type="EMBL" id="PQD94548.1"/>
    </source>
</evidence>
<dbReference type="AlphaFoldDB" id="A0A2S7MXT9"/>
<keyword evidence="3" id="KW-0804">Transcription</keyword>
<dbReference type="CDD" id="cd01392">
    <property type="entry name" value="HTH_LacI"/>
    <property type="match status" value="1"/>
</dbReference>
<dbReference type="Pfam" id="PF00356">
    <property type="entry name" value="LacI"/>
    <property type="match status" value="1"/>
</dbReference>
<dbReference type="Gene3D" id="1.10.260.40">
    <property type="entry name" value="lambda repressor-like DNA-binding domains"/>
    <property type="match status" value="1"/>
</dbReference>
<evidence type="ECO:0000256" key="1">
    <source>
        <dbReference type="ARBA" id="ARBA00023015"/>
    </source>
</evidence>
<dbReference type="PANTHER" id="PTHR30146:SF109">
    <property type="entry name" value="HTH-TYPE TRANSCRIPTIONAL REGULATOR GALS"/>
    <property type="match status" value="1"/>
</dbReference>
<protein>
    <submittedName>
        <fullName evidence="5">LacI family transcriptional regulator</fullName>
    </submittedName>
</protein>
<evidence type="ECO:0000259" key="4">
    <source>
        <dbReference type="PROSITE" id="PS50932"/>
    </source>
</evidence>
<dbReference type="InterPro" id="IPR046335">
    <property type="entry name" value="LacI/GalR-like_sensor"/>
</dbReference>